<evidence type="ECO:0000313" key="2">
    <source>
        <dbReference type="Proteomes" id="UP000324646"/>
    </source>
</evidence>
<name>A0A5C0SG29_CRATE</name>
<accession>A0A5C0SG29</accession>
<dbReference type="AlphaFoldDB" id="A0A5C0SG29"/>
<keyword evidence="2" id="KW-1185">Reference proteome</keyword>
<dbReference type="OrthoDB" id="1953426at2"/>
<dbReference type="Proteomes" id="UP000324646">
    <property type="component" value="Chromosome"/>
</dbReference>
<evidence type="ECO:0008006" key="3">
    <source>
        <dbReference type="Google" id="ProtNLM"/>
    </source>
</evidence>
<protein>
    <recommendedName>
        <fullName evidence="3">Sporulation lipoprotein, YhcN/YlaJ family</fullName>
    </recommendedName>
</protein>
<proteinExistence type="predicted"/>
<dbReference type="EMBL" id="CP042243">
    <property type="protein sequence ID" value="QEK13311.1"/>
    <property type="molecule type" value="Genomic_DNA"/>
</dbReference>
<dbReference type="InterPro" id="IPR019076">
    <property type="entry name" value="Spore_lipoprot_YhcN/YlaJ-like"/>
</dbReference>
<dbReference type="Pfam" id="PF09580">
    <property type="entry name" value="Spore_YhcN_YlaJ"/>
    <property type="match status" value="1"/>
</dbReference>
<reference evidence="1 2" key="1">
    <citation type="submission" date="2019-07" db="EMBL/GenBank/DDBJ databases">
        <title>Complete genome of Crassaminicella thermophila SY095.</title>
        <authorList>
            <person name="Li X."/>
        </authorList>
    </citation>
    <scope>NUCLEOTIDE SEQUENCE [LARGE SCALE GENOMIC DNA]</scope>
    <source>
        <strain evidence="1 2">SY095</strain>
    </source>
</reference>
<organism evidence="1 2">
    <name type="scientific">Crassaminicella thermophila</name>
    <dbReference type="NCBI Taxonomy" id="2599308"/>
    <lineage>
        <taxon>Bacteria</taxon>
        <taxon>Bacillati</taxon>
        <taxon>Bacillota</taxon>
        <taxon>Clostridia</taxon>
        <taxon>Eubacteriales</taxon>
        <taxon>Clostridiaceae</taxon>
        <taxon>Crassaminicella</taxon>
    </lineage>
</organism>
<dbReference type="PROSITE" id="PS51257">
    <property type="entry name" value="PROKAR_LIPOPROTEIN"/>
    <property type="match status" value="1"/>
</dbReference>
<gene>
    <name evidence="1" type="ORF">FQB35_14100</name>
</gene>
<evidence type="ECO:0000313" key="1">
    <source>
        <dbReference type="EMBL" id="QEK13311.1"/>
    </source>
</evidence>
<sequence length="169" mass="19377">MNLRKGIKQVSIIAIVLIFASFLAIGCTPARRPVPETNRYDRMNSVYDNDTIPDRYGDNDLTYDNIPNNLGINLTLEREVERIPGVRDAVIIVDNNTAYVGIKANTRTNINMKALQTSVASKIREKMPNIVRVYVTSDPNKVERLRDYKEDIRRGKPIRDLINRIEDLF</sequence>
<dbReference type="KEGG" id="crs:FQB35_14100"/>